<feature type="transmembrane region" description="Helical" evidence="1">
    <location>
        <begin position="56"/>
        <end position="74"/>
    </location>
</feature>
<feature type="transmembrane region" description="Helical" evidence="1">
    <location>
        <begin position="30"/>
        <end position="49"/>
    </location>
</feature>
<evidence type="ECO:0008006" key="4">
    <source>
        <dbReference type="Google" id="ProtNLM"/>
    </source>
</evidence>
<keyword evidence="1" id="KW-0472">Membrane</keyword>
<comment type="caution">
    <text evidence="2">The sequence shown here is derived from an EMBL/GenBank/DDBJ whole genome shotgun (WGS) entry which is preliminary data.</text>
</comment>
<keyword evidence="3" id="KW-1185">Reference proteome</keyword>
<proteinExistence type="predicted"/>
<dbReference type="Proteomes" id="UP000655550">
    <property type="component" value="Unassembled WGS sequence"/>
</dbReference>
<keyword evidence="1" id="KW-0812">Transmembrane</keyword>
<gene>
    <name evidence="2" type="ORF">GCM10007363_24070</name>
</gene>
<dbReference type="RefSeq" id="WP_093985256.1">
    <property type="nucleotide sequence ID" value="NZ_BMDE01000007.1"/>
</dbReference>
<reference evidence="3" key="1">
    <citation type="journal article" date="2019" name="Int. J. Syst. Evol. Microbiol.">
        <title>The Global Catalogue of Microorganisms (GCM) 10K type strain sequencing project: providing services to taxonomists for standard genome sequencing and annotation.</title>
        <authorList>
            <consortium name="The Broad Institute Genomics Platform"/>
            <consortium name="The Broad Institute Genome Sequencing Center for Infectious Disease"/>
            <person name="Wu L."/>
            <person name="Ma J."/>
        </authorList>
    </citation>
    <scope>NUCLEOTIDE SEQUENCE [LARGE SCALE GENOMIC DNA]</scope>
    <source>
        <strain evidence="3">CCM 8778</strain>
    </source>
</reference>
<dbReference type="EMBL" id="BMDE01000007">
    <property type="protein sequence ID" value="GGH95247.1"/>
    <property type="molecule type" value="Genomic_DNA"/>
</dbReference>
<evidence type="ECO:0000313" key="2">
    <source>
        <dbReference type="EMBL" id="GGH95247.1"/>
    </source>
</evidence>
<name>A0ABQ2ASQ0_9PSED</name>
<evidence type="ECO:0000256" key="1">
    <source>
        <dbReference type="SAM" id="Phobius"/>
    </source>
</evidence>
<keyword evidence="1" id="KW-1133">Transmembrane helix</keyword>
<accession>A0ABQ2ASQ0</accession>
<protein>
    <recommendedName>
        <fullName evidence="4">MFS transporter</fullName>
    </recommendedName>
</protein>
<organism evidence="2 3">
    <name type="scientific">Pseudomonas fluvialis</name>
    <dbReference type="NCBI Taxonomy" id="1793966"/>
    <lineage>
        <taxon>Bacteria</taxon>
        <taxon>Pseudomonadati</taxon>
        <taxon>Pseudomonadota</taxon>
        <taxon>Gammaproteobacteria</taxon>
        <taxon>Pseudomonadales</taxon>
        <taxon>Pseudomonadaceae</taxon>
        <taxon>Pseudomonas</taxon>
    </lineage>
</organism>
<sequence length="413" mass="46402">MDALLILAGLMLMLLGLIWLIRMAFSTSLFWGLGSLLPPITLIYLLRYWRQARKAVLLGALGIIPLIVGVTLLASQDAERLQAILSLQWMEAEQQAPGSLDIRLNGELNGQPFRPQHAELIDGVLSLREGGDFFARREVQIRLDGQPGPQLKLSLLPDDPAPRPLVEISWLLPEQDLPEARMLQRGYTLHLDLQAQAPNRYVGDFHLVLPRSLATNLSGRIELYSDRLRYRDGRVDLSHDSEDTLAYVLRDYLQRRFATRAVSLADLNVSDFSAGKLDLPVTALVDGQSQQLQVQLSKQARGWQVLDDHYPALPAAQVTPTAPAAAQLQVAPRVQRSVDRRLRFTLQRLLLNPNHYHNLQVRARTLTGRQAQGRFDGVNTRGEVVIRQTLSGTDEATFQLRPEDIRSIELLEP</sequence>
<evidence type="ECO:0000313" key="3">
    <source>
        <dbReference type="Proteomes" id="UP000655550"/>
    </source>
</evidence>